<evidence type="ECO:0000256" key="2">
    <source>
        <dbReference type="SAM" id="SignalP"/>
    </source>
</evidence>
<organism evidence="4 5">
    <name type="scientific">Algoriphagus antarcticus</name>
    <dbReference type="NCBI Taxonomy" id="238540"/>
    <lineage>
        <taxon>Bacteria</taxon>
        <taxon>Pseudomonadati</taxon>
        <taxon>Bacteroidota</taxon>
        <taxon>Cytophagia</taxon>
        <taxon>Cytophagales</taxon>
        <taxon>Cyclobacteriaceae</taxon>
        <taxon>Algoriphagus</taxon>
    </lineage>
</organism>
<gene>
    <name evidence="4" type="ORF">C8N25_1343</name>
</gene>
<comment type="caution">
    <text evidence="4">The sequence shown here is derived from an EMBL/GenBank/DDBJ whole genome shotgun (WGS) entry which is preliminary data.</text>
</comment>
<reference evidence="4 5" key="1">
    <citation type="submission" date="2018-08" db="EMBL/GenBank/DDBJ databases">
        <title>Genomic Encyclopedia of Archaeal and Bacterial Type Strains, Phase II (KMG-II): from individual species to whole genera.</title>
        <authorList>
            <person name="Goeker M."/>
        </authorList>
    </citation>
    <scope>NUCLEOTIDE SEQUENCE [LARGE SCALE GENOMIC DNA]</scope>
    <source>
        <strain evidence="4 5">DSM 15986</strain>
    </source>
</reference>
<feature type="chain" id="PRO_5017693385" description="Activator of Hsp90 ATPase homologue 1/2-like C-terminal domain-containing protein" evidence="2">
    <location>
        <begin position="23"/>
        <end position="181"/>
    </location>
</feature>
<name>A0A3E0D6S7_9BACT</name>
<keyword evidence="2" id="KW-0732">Signal</keyword>
<feature type="domain" description="Activator of Hsp90 ATPase homologue 1/2-like C-terminal" evidence="3">
    <location>
        <begin position="48"/>
        <end position="178"/>
    </location>
</feature>
<accession>A0A3E0D6S7</accession>
<evidence type="ECO:0000313" key="4">
    <source>
        <dbReference type="EMBL" id="REG78400.1"/>
    </source>
</evidence>
<dbReference type="OrthoDB" id="7058581at2"/>
<sequence>MKPVKLLILFSLFSIPFVGVQAQVTNSSYVTKFGEKTLQFSIEVPISKAEVWKLFTTDKGLEKWIAPVVKTNIKIGGWIRTNYDKTKTTEDSTAIQLDIINYLENEMLTLKVNLNNNFPIEARSEDKNLQEIIQCVDIGNGKTKIISTMVGWGQGSHWDKTYTFFEKGNEWTYKEILKLFK</sequence>
<evidence type="ECO:0000256" key="1">
    <source>
        <dbReference type="ARBA" id="ARBA00006817"/>
    </source>
</evidence>
<feature type="signal peptide" evidence="2">
    <location>
        <begin position="1"/>
        <end position="22"/>
    </location>
</feature>
<dbReference type="InterPro" id="IPR023393">
    <property type="entry name" value="START-like_dom_sf"/>
</dbReference>
<dbReference type="AlphaFoldDB" id="A0A3E0D6S7"/>
<dbReference type="Proteomes" id="UP000256405">
    <property type="component" value="Unassembled WGS sequence"/>
</dbReference>
<proteinExistence type="inferred from homology"/>
<dbReference type="InterPro" id="IPR013538">
    <property type="entry name" value="ASHA1/2-like_C"/>
</dbReference>
<dbReference type="Gene3D" id="3.30.530.20">
    <property type="match status" value="1"/>
</dbReference>
<dbReference type="EMBL" id="QUNF01000034">
    <property type="protein sequence ID" value="REG78400.1"/>
    <property type="molecule type" value="Genomic_DNA"/>
</dbReference>
<keyword evidence="5" id="KW-1185">Reference proteome</keyword>
<comment type="similarity">
    <text evidence="1">Belongs to the AHA1 family.</text>
</comment>
<protein>
    <recommendedName>
        <fullName evidence="3">Activator of Hsp90 ATPase homologue 1/2-like C-terminal domain-containing protein</fullName>
    </recommendedName>
</protein>
<evidence type="ECO:0000259" key="3">
    <source>
        <dbReference type="Pfam" id="PF08327"/>
    </source>
</evidence>
<dbReference type="SUPFAM" id="SSF55961">
    <property type="entry name" value="Bet v1-like"/>
    <property type="match status" value="1"/>
</dbReference>
<dbReference type="Pfam" id="PF08327">
    <property type="entry name" value="AHSA1"/>
    <property type="match status" value="1"/>
</dbReference>
<dbReference type="RefSeq" id="WP_086543433.1">
    <property type="nucleotide sequence ID" value="NZ_MSSW01000073.1"/>
</dbReference>
<evidence type="ECO:0000313" key="5">
    <source>
        <dbReference type="Proteomes" id="UP000256405"/>
    </source>
</evidence>